<gene>
    <name evidence="4" type="primary">TAF5_1</name>
    <name evidence="4" type="ORF">Ciccas_010436</name>
</gene>
<evidence type="ECO:0000313" key="5">
    <source>
        <dbReference type="Proteomes" id="UP001626550"/>
    </source>
</evidence>
<dbReference type="InterPro" id="IPR007582">
    <property type="entry name" value="TFIID_NTD2"/>
</dbReference>
<dbReference type="Pfam" id="PF04494">
    <property type="entry name" value="TFIID_NTD2"/>
    <property type="match status" value="1"/>
</dbReference>
<dbReference type="GO" id="GO:0005634">
    <property type="term" value="C:nucleus"/>
    <property type="evidence" value="ECO:0007669"/>
    <property type="project" value="UniProtKB-SubCell"/>
</dbReference>
<evidence type="ECO:0000313" key="4">
    <source>
        <dbReference type="EMBL" id="KAL3310989.1"/>
    </source>
</evidence>
<dbReference type="EMBL" id="JBJKFK010002517">
    <property type="protein sequence ID" value="KAL3310989.1"/>
    <property type="molecule type" value="Genomic_DNA"/>
</dbReference>
<dbReference type="PANTHER" id="PTHR19879">
    <property type="entry name" value="TRANSCRIPTION INITIATION FACTOR TFIID"/>
    <property type="match status" value="1"/>
</dbReference>
<protein>
    <submittedName>
        <fullName evidence="4">Transcription initiation factor TFIID subunit 5</fullName>
    </submittedName>
</protein>
<reference evidence="4 5" key="1">
    <citation type="submission" date="2024-11" db="EMBL/GenBank/DDBJ databases">
        <title>Adaptive evolution of stress response genes in parasites aligns with host niche diversity.</title>
        <authorList>
            <person name="Hahn C."/>
            <person name="Resl P."/>
        </authorList>
    </citation>
    <scope>NUCLEOTIDE SEQUENCE [LARGE SCALE GENOMIC DNA]</scope>
    <source>
        <strain evidence="4">EGGRZ-B1_66</strain>
        <tissue evidence="4">Body</tissue>
    </source>
</reference>
<keyword evidence="2" id="KW-0539">Nucleus</keyword>
<organism evidence="4 5">
    <name type="scientific">Cichlidogyrus casuarinus</name>
    <dbReference type="NCBI Taxonomy" id="1844966"/>
    <lineage>
        <taxon>Eukaryota</taxon>
        <taxon>Metazoa</taxon>
        <taxon>Spiralia</taxon>
        <taxon>Lophotrochozoa</taxon>
        <taxon>Platyhelminthes</taxon>
        <taxon>Monogenea</taxon>
        <taxon>Monopisthocotylea</taxon>
        <taxon>Dactylogyridea</taxon>
        <taxon>Ancyrocephalidae</taxon>
        <taxon>Cichlidogyrus</taxon>
    </lineage>
</organism>
<feature type="domain" description="TFIID subunit TAF5 NTD2" evidence="3">
    <location>
        <begin position="47"/>
        <end position="168"/>
    </location>
</feature>
<dbReference type="AlphaFoldDB" id="A0ABD2PUP2"/>
<dbReference type="Proteomes" id="UP001626550">
    <property type="component" value="Unassembled WGS sequence"/>
</dbReference>
<comment type="caution">
    <text evidence="4">The sequence shown here is derived from an EMBL/GenBank/DDBJ whole genome shotgun (WGS) entry which is preliminary data.</text>
</comment>
<evidence type="ECO:0000256" key="2">
    <source>
        <dbReference type="ARBA" id="ARBA00023242"/>
    </source>
</evidence>
<sequence length="427" mass="47929">MSSNLAPKLPIINKTTVPTALITPGPLNVVAAPLNQTTVGFLESPDLLPDHFCKFLSFLDIQTDAYRVELSGLLYPIFVQIYIKLIGAGRTKEAKNFLEEYRIFQEAFYQEDISILASIDSIEQLRTNPMISNFKVCNFVVSIPKECHDALNRFIAESKMHGLQIIIRDQLTVEVFEGPPRSQAQIECRRGALFGEVAKDVNKEAIFYSSFNRKDTTKELDYMELYEDDSEDSALKKKRRREMFTASKAGTHGKKTDLNSPPLDRIPLPNLSQAYLDARETINREISMSFKSNLSSIRSRGISSVLYTVCNAQTGESAISIRKGGVNCMSFDTTASVMGAGFGTGRVRVWSLGAESLRQLMDPDRLGQLDKNDPWVKTKMLHDENDILVEGERRAETGGFSSPPTETRILGLVRREIPPLWVRTTPF</sequence>
<dbReference type="Gene3D" id="1.25.40.500">
    <property type="entry name" value="TFIID subunit TAF5, NTD2 domain"/>
    <property type="match status" value="1"/>
</dbReference>
<proteinExistence type="predicted"/>
<dbReference type="PANTHER" id="PTHR19879:SF1">
    <property type="entry name" value="CANNONBALL-RELATED"/>
    <property type="match status" value="1"/>
</dbReference>
<keyword evidence="5" id="KW-1185">Reference proteome</keyword>
<comment type="subcellular location">
    <subcellularLocation>
        <location evidence="1">Nucleus</location>
    </subcellularLocation>
</comment>
<name>A0ABD2PUP2_9PLAT</name>
<accession>A0ABD2PUP2</accession>
<dbReference type="CDD" id="cd08044">
    <property type="entry name" value="TAF5_NTD2"/>
    <property type="match status" value="1"/>
</dbReference>
<dbReference type="SUPFAM" id="SSF160897">
    <property type="entry name" value="Taf5 N-terminal domain-like"/>
    <property type="match status" value="1"/>
</dbReference>
<evidence type="ECO:0000259" key="3">
    <source>
        <dbReference type="Pfam" id="PF04494"/>
    </source>
</evidence>
<dbReference type="InterPro" id="IPR037264">
    <property type="entry name" value="TFIID_NTD2_sf"/>
</dbReference>
<evidence type="ECO:0000256" key="1">
    <source>
        <dbReference type="ARBA" id="ARBA00004123"/>
    </source>
</evidence>